<dbReference type="EMBL" id="AZBU02000001">
    <property type="protein sequence ID" value="TMS34150.1"/>
    <property type="molecule type" value="Genomic_DNA"/>
</dbReference>
<comment type="caution">
    <text evidence="1">The sequence shown here is derived from an EMBL/GenBank/DDBJ whole genome shotgun (WGS) entry which is preliminary data.</text>
</comment>
<proteinExistence type="predicted"/>
<gene>
    <name evidence="1" type="ORF">L596_001790</name>
</gene>
<accession>A0A4U8UM54</accession>
<dbReference type="AlphaFoldDB" id="A0A4U8UM54"/>
<protein>
    <submittedName>
        <fullName evidence="1">Uncharacterized protein</fullName>
    </submittedName>
</protein>
<reference evidence="1 2" key="1">
    <citation type="journal article" date="2015" name="Genome Biol.">
        <title>Comparative genomics of Steinernema reveals deeply conserved gene regulatory networks.</title>
        <authorList>
            <person name="Dillman A.R."/>
            <person name="Macchietto M."/>
            <person name="Porter C.F."/>
            <person name="Rogers A."/>
            <person name="Williams B."/>
            <person name="Antoshechkin I."/>
            <person name="Lee M.M."/>
            <person name="Goodwin Z."/>
            <person name="Lu X."/>
            <person name="Lewis E.E."/>
            <person name="Goodrich-Blair H."/>
            <person name="Stock S.P."/>
            <person name="Adams B.J."/>
            <person name="Sternberg P.W."/>
            <person name="Mortazavi A."/>
        </authorList>
    </citation>
    <scope>NUCLEOTIDE SEQUENCE [LARGE SCALE GENOMIC DNA]</scope>
    <source>
        <strain evidence="1 2">ALL</strain>
    </source>
</reference>
<evidence type="ECO:0000313" key="2">
    <source>
        <dbReference type="Proteomes" id="UP000298663"/>
    </source>
</evidence>
<sequence length="82" mass="9075">MDTSALIDRIKDVLLAYTFLQNYDPEKSTLIVGKLLESELPSSVDRGIADKAMVIKLLCFLDKCCPKISSAFAWVHVVTDLG</sequence>
<evidence type="ECO:0000313" key="1">
    <source>
        <dbReference type="EMBL" id="TMS34150.1"/>
    </source>
</evidence>
<name>A0A4U8UM54_STECR</name>
<keyword evidence="2" id="KW-1185">Reference proteome</keyword>
<reference evidence="1 2" key="2">
    <citation type="journal article" date="2019" name="G3 (Bethesda)">
        <title>Hybrid Assembly of the Genome of the Entomopathogenic Nematode Steinernema carpocapsae Identifies the X-Chromosome.</title>
        <authorList>
            <person name="Serra L."/>
            <person name="Macchietto M."/>
            <person name="Macias-Munoz A."/>
            <person name="McGill C.J."/>
            <person name="Rodriguez I.M."/>
            <person name="Rodriguez B."/>
            <person name="Murad R."/>
            <person name="Mortazavi A."/>
        </authorList>
    </citation>
    <scope>NUCLEOTIDE SEQUENCE [LARGE SCALE GENOMIC DNA]</scope>
    <source>
        <strain evidence="1 2">ALL</strain>
    </source>
</reference>
<dbReference type="Proteomes" id="UP000298663">
    <property type="component" value="Unassembled WGS sequence"/>
</dbReference>
<organism evidence="1 2">
    <name type="scientific">Steinernema carpocapsae</name>
    <name type="common">Entomopathogenic nematode</name>
    <dbReference type="NCBI Taxonomy" id="34508"/>
    <lineage>
        <taxon>Eukaryota</taxon>
        <taxon>Metazoa</taxon>
        <taxon>Ecdysozoa</taxon>
        <taxon>Nematoda</taxon>
        <taxon>Chromadorea</taxon>
        <taxon>Rhabditida</taxon>
        <taxon>Tylenchina</taxon>
        <taxon>Panagrolaimomorpha</taxon>
        <taxon>Strongyloidoidea</taxon>
        <taxon>Steinernematidae</taxon>
        <taxon>Steinernema</taxon>
    </lineage>
</organism>